<organism evidence="2 3">
    <name type="scientific">Candidatus Yanofskybacteria bacterium GW2011_GWC2_41_9</name>
    <dbReference type="NCBI Taxonomy" id="1619029"/>
    <lineage>
        <taxon>Bacteria</taxon>
        <taxon>Candidatus Yanofskyibacteriota</taxon>
    </lineage>
</organism>
<reference evidence="2 3" key="1">
    <citation type="journal article" date="2015" name="Nature">
        <title>rRNA introns, odd ribosomes, and small enigmatic genomes across a large radiation of phyla.</title>
        <authorList>
            <person name="Brown C.T."/>
            <person name="Hug L.A."/>
            <person name="Thomas B.C."/>
            <person name="Sharon I."/>
            <person name="Castelle C.J."/>
            <person name="Singh A."/>
            <person name="Wilkins M.J."/>
            <person name="Williams K.H."/>
            <person name="Banfield J.F."/>
        </authorList>
    </citation>
    <scope>NUCLEOTIDE SEQUENCE [LARGE SCALE GENOMIC DNA]</scope>
</reference>
<feature type="transmembrane region" description="Helical" evidence="1">
    <location>
        <begin position="143"/>
        <end position="163"/>
    </location>
</feature>
<proteinExistence type="predicted"/>
<gene>
    <name evidence="2" type="ORF">UU84_C0046G0003</name>
</gene>
<feature type="transmembrane region" description="Helical" evidence="1">
    <location>
        <begin position="12"/>
        <end position="33"/>
    </location>
</feature>
<feature type="transmembrane region" description="Helical" evidence="1">
    <location>
        <begin position="183"/>
        <end position="204"/>
    </location>
</feature>
<keyword evidence="1" id="KW-0812">Transmembrane</keyword>
<comment type="caution">
    <text evidence="2">The sequence shown here is derived from an EMBL/GenBank/DDBJ whole genome shotgun (WGS) entry which is preliminary data.</text>
</comment>
<sequence>MGTPARHNNTNFVTFFKALAVNASCGVVAYWAYREGWINAVLKADAVYISRTIFGLGLLGLAMVMWRIFNVSRELNIAHKYYALAQEKGAREAGFWLKSTKSLVAEFARRYREAKADDKPIIVDQLEKKMIRKFSYLAALEDWLVRLGLLGTVVGFRMGLSMIDFEAFRDFELFGPFLSKLTGAFFIALDTTIVGICMAIWLDINLKWILRPAMGQVVEEAVNIGVSYE</sequence>
<dbReference type="EMBL" id="LCCE01000046">
    <property type="protein sequence ID" value="KKS25166.1"/>
    <property type="molecule type" value="Genomic_DNA"/>
</dbReference>
<dbReference type="Proteomes" id="UP000033859">
    <property type="component" value="Unassembled WGS sequence"/>
</dbReference>
<keyword evidence="1" id="KW-0472">Membrane</keyword>
<evidence type="ECO:0000313" key="3">
    <source>
        <dbReference type="Proteomes" id="UP000033859"/>
    </source>
</evidence>
<feature type="transmembrane region" description="Helical" evidence="1">
    <location>
        <begin position="48"/>
        <end position="69"/>
    </location>
</feature>
<evidence type="ECO:0000313" key="2">
    <source>
        <dbReference type="EMBL" id="KKS25166.1"/>
    </source>
</evidence>
<dbReference type="AlphaFoldDB" id="A0A0G0ZT59"/>
<evidence type="ECO:0000256" key="1">
    <source>
        <dbReference type="SAM" id="Phobius"/>
    </source>
</evidence>
<accession>A0A0G0ZT59</accession>
<name>A0A0G0ZT59_9BACT</name>
<protein>
    <submittedName>
        <fullName evidence="2">Uncharacterized protein</fullName>
    </submittedName>
</protein>
<keyword evidence="1" id="KW-1133">Transmembrane helix</keyword>